<keyword evidence="2" id="KW-0732">Signal</keyword>
<protein>
    <recommendedName>
        <fullName evidence="5">AMIN domain-containing protein</fullName>
    </recommendedName>
</protein>
<sequence length="174" mass="17851">MQLRPAARMARARGRGWGALLGALLLLGSLPALAQDRVPVRVGDHPTHGRLVFDWPAPPAFTVEQQGDRLVLRFPAGAAVDLAGARRPPRNMLAVTPAEGGIAIALKPGARARVFRIGNRLVVDALNPEGAAPPAVEEVRAAPSPAPASPAQARAAATAPRAAPASRPAAPPAA</sequence>
<keyword evidence="4" id="KW-1185">Reference proteome</keyword>
<feature type="signal peptide" evidence="2">
    <location>
        <begin position="1"/>
        <end position="34"/>
    </location>
</feature>
<accession>A0ABT1DGL6</accession>
<gene>
    <name evidence="3" type="ORF">JYK14_28395</name>
</gene>
<comment type="caution">
    <text evidence="3">The sequence shown here is derived from an EMBL/GenBank/DDBJ whole genome shotgun (WGS) entry which is preliminary data.</text>
</comment>
<reference evidence="3 4" key="1">
    <citation type="submission" date="2021-12" db="EMBL/GenBank/DDBJ databases">
        <title>Siccirubricoccus leaddurans sp. nov., a high concentration Zn2+ tolerance bacterium.</title>
        <authorList>
            <person name="Cao Y."/>
        </authorList>
    </citation>
    <scope>NUCLEOTIDE SEQUENCE [LARGE SCALE GENOMIC DNA]</scope>
    <source>
        <strain evidence="3 4">KC 17139</strain>
    </source>
</reference>
<feature type="region of interest" description="Disordered" evidence="1">
    <location>
        <begin position="134"/>
        <end position="174"/>
    </location>
</feature>
<evidence type="ECO:0000256" key="1">
    <source>
        <dbReference type="SAM" id="MobiDB-lite"/>
    </source>
</evidence>
<evidence type="ECO:0008006" key="5">
    <source>
        <dbReference type="Google" id="ProtNLM"/>
    </source>
</evidence>
<dbReference type="EMBL" id="JAFIRR010000290">
    <property type="protein sequence ID" value="MCO6420045.1"/>
    <property type="molecule type" value="Genomic_DNA"/>
</dbReference>
<name>A0ABT1DGL6_9PROT</name>
<feature type="compositionally biased region" description="Low complexity" evidence="1">
    <location>
        <begin position="149"/>
        <end position="168"/>
    </location>
</feature>
<organism evidence="3 4">
    <name type="scientific">Siccirubricoccus soli</name>
    <dbReference type="NCBI Taxonomy" id="2899147"/>
    <lineage>
        <taxon>Bacteria</taxon>
        <taxon>Pseudomonadati</taxon>
        <taxon>Pseudomonadota</taxon>
        <taxon>Alphaproteobacteria</taxon>
        <taxon>Acetobacterales</taxon>
        <taxon>Roseomonadaceae</taxon>
        <taxon>Siccirubricoccus</taxon>
    </lineage>
</organism>
<evidence type="ECO:0000313" key="4">
    <source>
        <dbReference type="Proteomes" id="UP001523392"/>
    </source>
</evidence>
<proteinExistence type="predicted"/>
<feature type="chain" id="PRO_5046584946" description="AMIN domain-containing protein" evidence="2">
    <location>
        <begin position="35"/>
        <end position="174"/>
    </location>
</feature>
<evidence type="ECO:0000256" key="2">
    <source>
        <dbReference type="SAM" id="SignalP"/>
    </source>
</evidence>
<evidence type="ECO:0000313" key="3">
    <source>
        <dbReference type="EMBL" id="MCO6420045.1"/>
    </source>
</evidence>
<dbReference type="Proteomes" id="UP001523392">
    <property type="component" value="Unassembled WGS sequence"/>
</dbReference>
<feature type="non-terminal residue" evidence="3">
    <location>
        <position position="174"/>
    </location>
</feature>